<dbReference type="EMBL" id="JACJIQ010000028">
    <property type="protein sequence ID" value="MBA9079733.1"/>
    <property type="molecule type" value="Genomic_DNA"/>
</dbReference>
<evidence type="ECO:0000313" key="1">
    <source>
        <dbReference type="EMBL" id="MBA9079733.1"/>
    </source>
</evidence>
<dbReference type="AlphaFoldDB" id="A0A839GP44"/>
<gene>
    <name evidence="1" type="ORF">FHS90_004473</name>
</gene>
<keyword evidence="2" id="KW-1185">Reference proteome</keyword>
<comment type="caution">
    <text evidence="1">The sequence shown here is derived from an EMBL/GenBank/DDBJ whole genome shotgun (WGS) entry which is preliminary data.</text>
</comment>
<accession>A0A839GP44</accession>
<protein>
    <submittedName>
        <fullName evidence="1">Uncharacterized protein</fullName>
    </submittedName>
</protein>
<evidence type="ECO:0000313" key="2">
    <source>
        <dbReference type="Proteomes" id="UP000563094"/>
    </source>
</evidence>
<organism evidence="1 2">
    <name type="scientific">Rufibacter quisquiliarum</name>
    <dbReference type="NCBI Taxonomy" id="1549639"/>
    <lineage>
        <taxon>Bacteria</taxon>
        <taxon>Pseudomonadati</taxon>
        <taxon>Bacteroidota</taxon>
        <taxon>Cytophagia</taxon>
        <taxon>Cytophagales</taxon>
        <taxon>Hymenobacteraceae</taxon>
        <taxon>Rufibacter</taxon>
    </lineage>
</organism>
<reference evidence="1 2" key="1">
    <citation type="submission" date="2020-08" db="EMBL/GenBank/DDBJ databases">
        <title>Genomic Encyclopedia of Type Strains, Phase IV (KMG-IV): sequencing the most valuable type-strain genomes for metagenomic binning, comparative biology and taxonomic classification.</title>
        <authorList>
            <person name="Goeker M."/>
        </authorList>
    </citation>
    <scope>NUCLEOTIDE SEQUENCE [LARGE SCALE GENOMIC DNA]</scope>
    <source>
        <strain evidence="1 2">DSM 29854</strain>
    </source>
</reference>
<sequence>MKNFAILLVILCSCVTKENVRTERQDFGSFSIELPSDWRVNDVQGIDSQVKEIVTSKGDTIHFDYGVYSSSLEEASVKIYPSSMISWFLENKYDTTGRVFINKENIEEADREKYRKWKNSFEMIDGYQAKIVEPKVIGDGLTGVYFDSLGVGPMGKLMLQISGFNLSPKGNELFLKSIRTIRIKKK</sequence>
<dbReference type="RefSeq" id="WP_182514496.1">
    <property type="nucleotide sequence ID" value="NZ_JACJIQ010000028.1"/>
</dbReference>
<proteinExistence type="predicted"/>
<dbReference type="Proteomes" id="UP000563094">
    <property type="component" value="Unassembled WGS sequence"/>
</dbReference>
<name>A0A839GP44_9BACT</name>